<dbReference type="Gene3D" id="3.40.605.10">
    <property type="entry name" value="Aldehyde Dehydrogenase, Chain A, domain 1"/>
    <property type="match status" value="1"/>
</dbReference>
<dbReference type="Proteomes" id="UP000401081">
    <property type="component" value="Unassembled WGS sequence"/>
</dbReference>
<sequence>MAAWPAQTIRYAIDALKAFIFEESVGRAKVVMTPVGVAGLITPWNSDAGFICNKLATANGGGLYCRH</sequence>
<name>A0A485AV82_KLUCR</name>
<dbReference type="AlphaFoldDB" id="A0A485AV82"/>
<gene>
    <name evidence="2" type="ORF">NCTC12993_03388</name>
</gene>
<evidence type="ECO:0000256" key="1">
    <source>
        <dbReference type="ARBA" id="ARBA00023002"/>
    </source>
</evidence>
<protein>
    <submittedName>
        <fullName evidence="2">Uncharacterized protein</fullName>
    </submittedName>
</protein>
<dbReference type="SUPFAM" id="SSF53720">
    <property type="entry name" value="ALDH-like"/>
    <property type="match status" value="1"/>
</dbReference>
<evidence type="ECO:0000313" key="3">
    <source>
        <dbReference type="Proteomes" id="UP000401081"/>
    </source>
</evidence>
<keyword evidence="1" id="KW-0560">Oxidoreductase</keyword>
<proteinExistence type="predicted"/>
<reference evidence="2 3" key="1">
    <citation type="submission" date="2019-03" db="EMBL/GenBank/DDBJ databases">
        <authorList>
            <consortium name="Pathogen Informatics"/>
        </authorList>
    </citation>
    <scope>NUCLEOTIDE SEQUENCE [LARGE SCALE GENOMIC DNA]</scope>
    <source>
        <strain evidence="2 3">NCTC12993</strain>
    </source>
</reference>
<dbReference type="InterPro" id="IPR016161">
    <property type="entry name" value="Ald_DH/histidinol_DH"/>
</dbReference>
<dbReference type="EMBL" id="CAADJD010000018">
    <property type="protein sequence ID" value="VFS64894.1"/>
    <property type="molecule type" value="Genomic_DNA"/>
</dbReference>
<dbReference type="InterPro" id="IPR016162">
    <property type="entry name" value="Ald_DH_N"/>
</dbReference>
<dbReference type="GO" id="GO:0016491">
    <property type="term" value="F:oxidoreductase activity"/>
    <property type="evidence" value="ECO:0007669"/>
    <property type="project" value="UniProtKB-KW"/>
</dbReference>
<keyword evidence="3" id="KW-1185">Reference proteome</keyword>
<accession>A0A485AV82</accession>
<organism evidence="2 3">
    <name type="scientific">Kluyvera cryocrescens</name>
    <name type="common">Kluyvera citrophila</name>
    <dbReference type="NCBI Taxonomy" id="580"/>
    <lineage>
        <taxon>Bacteria</taxon>
        <taxon>Pseudomonadati</taxon>
        <taxon>Pseudomonadota</taxon>
        <taxon>Gammaproteobacteria</taxon>
        <taxon>Enterobacterales</taxon>
        <taxon>Enterobacteriaceae</taxon>
        <taxon>Kluyvera</taxon>
    </lineage>
</organism>
<evidence type="ECO:0000313" key="2">
    <source>
        <dbReference type="EMBL" id="VFS64894.1"/>
    </source>
</evidence>